<gene>
    <name evidence="2" type="ORF">OZSIB_1952</name>
</gene>
<accession>A0A367ZIG9</accession>
<comment type="caution">
    <text evidence="2">The sequence shown here is derived from an EMBL/GenBank/DDBJ whole genome shotgun (WGS) entry which is preliminary data.</text>
</comment>
<proteinExistence type="predicted"/>
<dbReference type="Gene3D" id="2.60.40.1120">
    <property type="entry name" value="Carboxypeptidase-like, regulatory domain"/>
    <property type="match status" value="1"/>
</dbReference>
<dbReference type="SUPFAM" id="SSF49452">
    <property type="entry name" value="Starch-binding domain-like"/>
    <property type="match status" value="1"/>
</dbReference>
<name>A0A367ZIG9_9BACT</name>
<dbReference type="Pfam" id="PF13620">
    <property type="entry name" value="CarboxypepD_reg"/>
    <property type="match status" value="1"/>
</dbReference>
<evidence type="ECO:0000256" key="1">
    <source>
        <dbReference type="SAM" id="SignalP"/>
    </source>
</evidence>
<feature type="chain" id="PRO_5016711201" description="Carboxypeptidase regulatory-like domain-containing protein" evidence="1">
    <location>
        <begin position="33"/>
        <end position="559"/>
    </location>
</feature>
<sequence length="559" mass="64673">MTRRHRLSSPRQWLAVGLACLLAMVGVGPGSAATHPEQTMWLAKDGYVKDQLVAVFVDGPVWFNHLGQSEWKRVTQRQTFIDGDAIRTGNHGYAVLSWSTDNLLLIKPKSGVRFSIDARGQPQVLVRAHEATLLLSSRESRSVQIEGRHGALWVPHGEASIQANAQHDLVKCLAGEAEYRMLGSAQPVRIPEGYGLELDRRGQDSALTAYDMRMEYDAWRRFNTWLRNFDVVHERMTTELSYRVDAAMVNGVFVSNLEVDPDGYRILDPGADPAPREIHFKVKITPYPRPHDKFEVYLNKDLVYALREGREGYYEVRFRLPHFPEFPIKVHYIDSKGRRDRIFDGRFVVFNRHRKIAEVRHFLRQLAMAFERRDLLFLRDHISRDYRDWYGNTYWDFTRLLDDTLRQYRDLRLVLHPHSFIFRGDQVQVNLNYRLTALTGNWTWRYEDLGSELMTLVFADGDWRIRSKAKGLFFQRLKVAVDLRQGILRGRVLDEVSGRPVVGAQVKVLKTSFQTSTDSMGEYVFYNIPPGKYDVEITKNGFGKVTVSQVEVVPTGERH</sequence>
<dbReference type="EMBL" id="QOQW01000030">
    <property type="protein sequence ID" value="RCK77914.1"/>
    <property type="molecule type" value="Genomic_DNA"/>
</dbReference>
<keyword evidence="1" id="KW-0732">Signal</keyword>
<protein>
    <recommendedName>
        <fullName evidence="4">Carboxypeptidase regulatory-like domain-containing protein</fullName>
    </recommendedName>
</protein>
<evidence type="ECO:0000313" key="3">
    <source>
        <dbReference type="Proteomes" id="UP000252355"/>
    </source>
</evidence>
<organism evidence="2 3">
    <name type="scientific">Candidatus Ozemobacter sibiricus</name>
    <dbReference type="NCBI Taxonomy" id="2268124"/>
    <lineage>
        <taxon>Bacteria</taxon>
        <taxon>Candidatus Ozemobacteria</taxon>
        <taxon>Candidatus Ozemobacterales</taxon>
        <taxon>Candidatus Ozemobacteraceae</taxon>
        <taxon>Candidatus Ozemobacter</taxon>
    </lineage>
</organism>
<evidence type="ECO:0008006" key="4">
    <source>
        <dbReference type="Google" id="ProtNLM"/>
    </source>
</evidence>
<dbReference type="AlphaFoldDB" id="A0A367ZIG9"/>
<reference evidence="2 3" key="1">
    <citation type="submission" date="2018-05" db="EMBL/GenBank/DDBJ databases">
        <title>A metagenomic window into the 2 km-deep terrestrial subsurface aquifer revealed taxonomically and functionally diverse microbial community comprising novel uncultured bacterial lineages.</title>
        <authorList>
            <person name="Kadnikov V.V."/>
            <person name="Mardanov A.V."/>
            <person name="Beletsky A.V."/>
            <person name="Banks D."/>
            <person name="Pimenov N.V."/>
            <person name="Frank Y.A."/>
            <person name="Karnachuk O.V."/>
            <person name="Ravin N.V."/>
        </authorList>
    </citation>
    <scope>NUCLEOTIDE SEQUENCE [LARGE SCALE GENOMIC DNA]</scope>
    <source>
        <strain evidence="2">BY5</strain>
    </source>
</reference>
<dbReference type="Proteomes" id="UP000252355">
    <property type="component" value="Unassembled WGS sequence"/>
</dbReference>
<feature type="signal peptide" evidence="1">
    <location>
        <begin position="1"/>
        <end position="32"/>
    </location>
</feature>
<dbReference type="InterPro" id="IPR013784">
    <property type="entry name" value="Carb-bd-like_fold"/>
</dbReference>
<evidence type="ECO:0000313" key="2">
    <source>
        <dbReference type="EMBL" id="RCK77914.1"/>
    </source>
</evidence>
<dbReference type="GO" id="GO:0030246">
    <property type="term" value="F:carbohydrate binding"/>
    <property type="evidence" value="ECO:0007669"/>
    <property type="project" value="InterPro"/>
</dbReference>